<name>A0A8J4VF67_9ROSI</name>
<comment type="caution">
    <text evidence="1">The sequence shown here is derived from an EMBL/GenBank/DDBJ whole genome shotgun (WGS) entry which is preliminary data.</text>
</comment>
<proteinExistence type="predicted"/>
<dbReference type="AlphaFoldDB" id="A0A8J4VF67"/>
<reference evidence="1" key="1">
    <citation type="submission" date="2020-03" db="EMBL/GenBank/DDBJ databases">
        <title>Castanea mollissima Vanexum genome sequencing.</title>
        <authorList>
            <person name="Staton M."/>
        </authorList>
    </citation>
    <scope>NUCLEOTIDE SEQUENCE</scope>
    <source>
        <tissue evidence="1">Leaf</tissue>
    </source>
</reference>
<evidence type="ECO:0000313" key="2">
    <source>
        <dbReference type="Proteomes" id="UP000737018"/>
    </source>
</evidence>
<sequence>MSSNTKVRVTVLENILRAPREGEQISVGDRLEALSTRTTVVRNDLAEQRDIVLNHVEELAATLDTQNQATREAQSQLETKIALLKTAMRGLARKGEVAT</sequence>
<evidence type="ECO:0000313" key="1">
    <source>
        <dbReference type="EMBL" id="KAF3953365.1"/>
    </source>
</evidence>
<organism evidence="1 2">
    <name type="scientific">Castanea mollissima</name>
    <name type="common">Chinese chestnut</name>
    <dbReference type="NCBI Taxonomy" id="60419"/>
    <lineage>
        <taxon>Eukaryota</taxon>
        <taxon>Viridiplantae</taxon>
        <taxon>Streptophyta</taxon>
        <taxon>Embryophyta</taxon>
        <taxon>Tracheophyta</taxon>
        <taxon>Spermatophyta</taxon>
        <taxon>Magnoliopsida</taxon>
        <taxon>eudicotyledons</taxon>
        <taxon>Gunneridae</taxon>
        <taxon>Pentapetalae</taxon>
        <taxon>rosids</taxon>
        <taxon>fabids</taxon>
        <taxon>Fagales</taxon>
        <taxon>Fagaceae</taxon>
        <taxon>Castanea</taxon>
    </lineage>
</organism>
<accession>A0A8J4VF67</accession>
<dbReference type="Proteomes" id="UP000737018">
    <property type="component" value="Unassembled WGS sequence"/>
</dbReference>
<keyword evidence="2" id="KW-1185">Reference proteome</keyword>
<gene>
    <name evidence="1" type="ORF">CMV_021185</name>
</gene>
<dbReference type="EMBL" id="JRKL02004112">
    <property type="protein sequence ID" value="KAF3953365.1"/>
    <property type="molecule type" value="Genomic_DNA"/>
</dbReference>
<dbReference type="OrthoDB" id="10364160at2759"/>
<protein>
    <submittedName>
        <fullName evidence="1">Uncharacterized protein</fullName>
    </submittedName>
</protein>